<comment type="caution">
    <text evidence="1">The sequence shown here is derived from an EMBL/GenBank/DDBJ whole genome shotgun (WGS) entry which is preliminary data.</text>
</comment>
<dbReference type="AlphaFoldDB" id="A0A917MZ27"/>
<evidence type="ECO:0000313" key="2">
    <source>
        <dbReference type="Proteomes" id="UP000627292"/>
    </source>
</evidence>
<dbReference type="InterPro" id="IPR058512">
    <property type="entry name" value="DUF8199"/>
</dbReference>
<reference evidence="1" key="2">
    <citation type="submission" date="2020-09" db="EMBL/GenBank/DDBJ databases">
        <authorList>
            <person name="Sun Q."/>
            <person name="Zhou Y."/>
        </authorList>
    </citation>
    <scope>NUCLEOTIDE SEQUENCE</scope>
    <source>
        <strain evidence="1">CGMCC 1.15290</strain>
    </source>
</reference>
<evidence type="ECO:0000313" key="1">
    <source>
        <dbReference type="EMBL" id="GGH81762.1"/>
    </source>
</evidence>
<dbReference type="EMBL" id="BMIB01000006">
    <property type="protein sequence ID" value="GGH81762.1"/>
    <property type="molecule type" value="Genomic_DNA"/>
</dbReference>
<dbReference type="InterPro" id="IPR058060">
    <property type="entry name" value="HYC_CC_PP"/>
</dbReference>
<reference evidence="1" key="1">
    <citation type="journal article" date="2014" name="Int. J. Syst. Evol. Microbiol.">
        <title>Complete genome sequence of Corynebacterium casei LMG S-19264T (=DSM 44701T), isolated from a smear-ripened cheese.</title>
        <authorList>
            <consortium name="US DOE Joint Genome Institute (JGI-PGF)"/>
            <person name="Walter F."/>
            <person name="Albersmeier A."/>
            <person name="Kalinowski J."/>
            <person name="Ruckert C."/>
        </authorList>
    </citation>
    <scope>NUCLEOTIDE SEQUENCE</scope>
    <source>
        <strain evidence="1">CGMCC 1.15290</strain>
    </source>
</reference>
<organism evidence="1 2">
    <name type="scientific">Filimonas zeae</name>
    <dbReference type="NCBI Taxonomy" id="1737353"/>
    <lineage>
        <taxon>Bacteria</taxon>
        <taxon>Pseudomonadati</taxon>
        <taxon>Bacteroidota</taxon>
        <taxon>Chitinophagia</taxon>
        <taxon>Chitinophagales</taxon>
        <taxon>Chitinophagaceae</taxon>
        <taxon>Filimonas</taxon>
    </lineage>
</organism>
<dbReference type="Proteomes" id="UP000627292">
    <property type="component" value="Unassembled WGS sequence"/>
</dbReference>
<gene>
    <name evidence="1" type="ORF">GCM10011379_54640</name>
</gene>
<dbReference type="RefSeq" id="WP_188958635.1">
    <property type="nucleotide sequence ID" value="NZ_BMIB01000006.1"/>
</dbReference>
<sequence>MKKLFVAILAVLYLGVSSGATLHMHYCMGKLLGVSLVEKQSNKCGKCGMEKTAAPKSKCCKDEHKLVKLGDDHMVSAYIQLLQAPAISLPAPVYPVTAPEAVVTPVLHAYSHGPPYPGEIPLFIRHCVFLI</sequence>
<dbReference type="Pfam" id="PF26622">
    <property type="entry name" value="DUF8199"/>
    <property type="match status" value="1"/>
</dbReference>
<name>A0A917MZ27_9BACT</name>
<dbReference type="NCBIfam" id="NF047658">
    <property type="entry name" value="HYC_CC_PP"/>
    <property type="match status" value="1"/>
</dbReference>
<proteinExistence type="predicted"/>
<protein>
    <submittedName>
        <fullName evidence="1">Uncharacterized protein</fullName>
    </submittedName>
</protein>
<keyword evidence="2" id="KW-1185">Reference proteome</keyword>
<accession>A0A917MZ27</accession>